<keyword evidence="1" id="KW-0812">Transmembrane</keyword>
<name>A0A381RFR0_9ZZZZ</name>
<dbReference type="AlphaFoldDB" id="A0A381RFR0"/>
<keyword evidence="1" id="KW-0472">Membrane</keyword>
<reference evidence="2" key="1">
    <citation type="submission" date="2018-05" db="EMBL/GenBank/DDBJ databases">
        <authorList>
            <person name="Lanie J.A."/>
            <person name="Ng W.-L."/>
            <person name="Kazmierczak K.M."/>
            <person name="Andrzejewski T.M."/>
            <person name="Davidsen T.M."/>
            <person name="Wayne K.J."/>
            <person name="Tettelin H."/>
            <person name="Glass J.I."/>
            <person name="Rusch D."/>
            <person name="Podicherti R."/>
            <person name="Tsui H.-C.T."/>
            <person name="Winkler M.E."/>
        </authorList>
    </citation>
    <scope>NUCLEOTIDE SEQUENCE</scope>
</reference>
<protein>
    <submittedName>
        <fullName evidence="2">Uncharacterized protein</fullName>
    </submittedName>
</protein>
<gene>
    <name evidence="2" type="ORF">METZ01_LOCUS43155</name>
</gene>
<evidence type="ECO:0000256" key="1">
    <source>
        <dbReference type="SAM" id="Phobius"/>
    </source>
</evidence>
<dbReference type="EMBL" id="UINC01001882">
    <property type="protein sequence ID" value="SUZ90301.1"/>
    <property type="molecule type" value="Genomic_DNA"/>
</dbReference>
<proteinExistence type="predicted"/>
<sequence length="46" mass="5225">MLFWMFIISGLVFGLYTVFSIPDEIAGPMLFLCIGIVISSTINYYK</sequence>
<organism evidence="2">
    <name type="scientific">marine metagenome</name>
    <dbReference type="NCBI Taxonomy" id="408172"/>
    <lineage>
        <taxon>unclassified sequences</taxon>
        <taxon>metagenomes</taxon>
        <taxon>ecological metagenomes</taxon>
    </lineage>
</organism>
<accession>A0A381RFR0</accession>
<keyword evidence="1" id="KW-1133">Transmembrane helix</keyword>
<feature type="transmembrane region" description="Helical" evidence="1">
    <location>
        <begin position="27"/>
        <end position="45"/>
    </location>
</feature>
<evidence type="ECO:0000313" key="2">
    <source>
        <dbReference type="EMBL" id="SUZ90301.1"/>
    </source>
</evidence>